<dbReference type="Proteomes" id="UP000008963">
    <property type="component" value="Chromosome"/>
</dbReference>
<feature type="modified residue" description="4-aspartylphosphate" evidence="2">
    <location>
        <position position="51"/>
    </location>
</feature>
<dbReference type="KEGG" id="bmx:BMS_1310"/>
<gene>
    <name evidence="4" type="ordered locus">BMS_1310</name>
</gene>
<evidence type="ECO:0000313" key="4">
    <source>
        <dbReference type="EMBL" id="CBW26182.1"/>
    </source>
</evidence>
<dbReference type="RefSeq" id="WP_014243966.1">
    <property type="nucleotide sequence ID" value="NC_016620.1"/>
</dbReference>
<evidence type="ECO:0000313" key="5">
    <source>
        <dbReference type="Proteomes" id="UP000008963"/>
    </source>
</evidence>
<dbReference type="Pfam" id="PF00072">
    <property type="entry name" value="Response_reg"/>
    <property type="match status" value="1"/>
</dbReference>
<dbReference type="EMBL" id="FQ312005">
    <property type="protein sequence ID" value="CBW26182.1"/>
    <property type="molecule type" value="Genomic_DNA"/>
</dbReference>
<dbReference type="InterPro" id="IPR011006">
    <property type="entry name" value="CheY-like_superfamily"/>
</dbReference>
<dbReference type="CDD" id="cd17546">
    <property type="entry name" value="REC_hyHK_CKI1_RcsC-like"/>
    <property type="match status" value="1"/>
</dbReference>
<keyword evidence="5" id="KW-1185">Reference proteome</keyword>
<dbReference type="AlphaFoldDB" id="E1WZJ6"/>
<evidence type="ECO:0000256" key="1">
    <source>
        <dbReference type="ARBA" id="ARBA00022553"/>
    </source>
</evidence>
<dbReference type="PROSITE" id="PS50110">
    <property type="entry name" value="RESPONSE_REGULATORY"/>
    <property type="match status" value="1"/>
</dbReference>
<dbReference type="PATRIC" id="fig|862908.3.peg.1247"/>
<reference evidence="5" key="1">
    <citation type="journal article" date="2013" name="ISME J.">
        <title>A small predatory core genome in the divergent marine Bacteriovorax marinus SJ and the terrestrial Bdellovibrio bacteriovorus.</title>
        <authorList>
            <person name="Crossman L.C."/>
            <person name="Chen H."/>
            <person name="Cerdeno-Tarraga A.M."/>
            <person name="Brooks K."/>
            <person name="Quail M.A."/>
            <person name="Pineiro S.A."/>
            <person name="Hobley L."/>
            <person name="Sockett R.E."/>
            <person name="Bentley S.D."/>
            <person name="Parkhill J."/>
            <person name="Williams H.N."/>
            <person name="Stine O.C."/>
        </authorList>
    </citation>
    <scope>NUCLEOTIDE SEQUENCE [LARGE SCALE GENOMIC DNA]</scope>
    <source>
        <strain evidence="5">ATCC BAA-682 / DSM 15412 / SJ</strain>
    </source>
</reference>
<dbReference type="GO" id="GO:0000160">
    <property type="term" value="P:phosphorelay signal transduction system"/>
    <property type="evidence" value="ECO:0007669"/>
    <property type="project" value="InterPro"/>
</dbReference>
<dbReference type="HOGENOM" id="CLU_000445_69_12_7"/>
<keyword evidence="1 2" id="KW-0597">Phosphoprotein</keyword>
<feature type="domain" description="Response regulatory" evidence="3">
    <location>
        <begin position="2"/>
        <end position="118"/>
    </location>
</feature>
<dbReference type="eggNOG" id="COG0784">
    <property type="taxonomic scope" value="Bacteria"/>
</dbReference>
<dbReference type="STRING" id="862908.BMS_1310"/>
<dbReference type="InterPro" id="IPR050595">
    <property type="entry name" value="Bact_response_regulator"/>
</dbReference>
<protein>
    <recommendedName>
        <fullName evidence="3">Response regulatory domain-containing protein</fullName>
    </recommendedName>
</protein>
<dbReference type="Gene3D" id="3.40.50.2300">
    <property type="match status" value="1"/>
</dbReference>
<evidence type="ECO:0000259" key="3">
    <source>
        <dbReference type="PROSITE" id="PS50110"/>
    </source>
</evidence>
<accession>E1WZJ6</accession>
<dbReference type="PANTHER" id="PTHR44591:SF3">
    <property type="entry name" value="RESPONSE REGULATORY DOMAIN-CONTAINING PROTEIN"/>
    <property type="match status" value="1"/>
</dbReference>
<dbReference type="PANTHER" id="PTHR44591">
    <property type="entry name" value="STRESS RESPONSE REGULATOR PROTEIN 1"/>
    <property type="match status" value="1"/>
</dbReference>
<dbReference type="SUPFAM" id="SSF52172">
    <property type="entry name" value="CheY-like"/>
    <property type="match status" value="1"/>
</dbReference>
<proteinExistence type="predicted"/>
<name>E1WZJ6_HALMS</name>
<evidence type="ECO:0000256" key="2">
    <source>
        <dbReference type="PROSITE-ProRule" id="PRU00169"/>
    </source>
</evidence>
<sequence>MRILLLDDSVDNLNLLKIYAKKSQDDFTMVSKPDEAMSLLQQECFDLFFLDIQMPGKDGFEVLESVRDIKNGKELFVCALTAHTSKDEVEKIQKSSFDDYLKKPILREDFLNYIEKYSVKAAG</sequence>
<dbReference type="InterPro" id="IPR001789">
    <property type="entry name" value="Sig_transdc_resp-reg_receiver"/>
</dbReference>
<organism evidence="4 5">
    <name type="scientific">Halobacteriovorax marinus (strain ATCC BAA-682 / DSM 15412 / SJ)</name>
    <name type="common">Bacteriovorax marinus</name>
    <dbReference type="NCBI Taxonomy" id="862908"/>
    <lineage>
        <taxon>Bacteria</taxon>
        <taxon>Pseudomonadati</taxon>
        <taxon>Bdellovibrionota</taxon>
        <taxon>Bacteriovoracia</taxon>
        <taxon>Bacteriovoracales</taxon>
        <taxon>Halobacteriovoraceae</taxon>
        <taxon>Halobacteriovorax</taxon>
    </lineage>
</organism>
<dbReference type="SMART" id="SM00448">
    <property type="entry name" value="REC"/>
    <property type="match status" value="1"/>
</dbReference>
<dbReference type="OrthoDB" id="5297299at2"/>